<dbReference type="GO" id="GO:0016614">
    <property type="term" value="F:oxidoreductase activity, acting on CH-OH group of donors"/>
    <property type="evidence" value="ECO:0007669"/>
    <property type="project" value="InterPro"/>
</dbReference>
<accession>A0A1H3PDN5</accession>
<evidence type="ECO:0000256" key="12">
    <source>
        <dbReference type="PIRSR" id="PIRSR000112-3"/>
    </source>
</evidence>
<dbReference type="EMBL" id="FNPI01000005">
    <property type="protein sequence ID" value="SDY99190.1"/>
    <property type="molecule type" value="Genomic_DNA"/>
</dbReference>
<dbReference type="PIRSF" id="PIRSF000112">
    <property type="entry name" value="Glycerol_dehydrogenase"/>
    <property type="match status" value="1"/>
</dbReference>
<dbReference type="GO" id="GO:0008654">
    <property type="term" value="P:phospholipid biosynthetic process"/>
    <property type="evidence" value="ECO:0007669"/>
    <property type="project" value="UniProtKB-KW"/>
</dbReference>
<dbReference type="AlphaFoldDB" id="A0A1H3PDN5"/>
<feature type="binding site" evidence="12">
    <location>
        <begin position="116"/>
        <end position="119"/>
    </location>
    <ligand>
        <name>NAD(+)</name>
        <dbReference type="ChEBI" id="CHEBI:57540"/>
    </ligand>
</feature>
<evidence type="ECO:0000256" key="6">
    <source>
        <dbReference type="ARBA" id="ARBA00023027"/>
    </source>
</evidence>
<evidence type="ECO:0000256" key="11">
    <source>
        <dbReference type="PIRSR" id="PIRSR000112-2"/>
    </source>
</evidence>
<dbReference type="CDD" id="cd08174">
    <property type="entry name" value="G1PDH-like"/>
    <property type="match status" value="1"/>
</dbReference>
<evidence type="ECO:0000313" key="13">
    <source>
        <dbReference type="EMBL" id="SDY99190.1"/>
    </source>
</evidence>
<keyword evidence="14" id="KW-1185">Reference proteome</keyword>
<gene>
    <name evidence="13" type="ORF">SAMN05421736_10511</name>
</gene>
<reference evidence="14" key="1">
    <citation type="submission" date="2016-10" db="EMBL/GenBank/DDBJ databases">
        <authorList>
            <person name="Varghese N."/>
            <person name="Submissions S."/>
        </authorList>
    </citation>
    <scope>NUCLEOTIDE SEQUENCE [LARGE SCALE GENOMIC DNA]</scope>
    <source>
        <strain evidence="14">SP</strain>
    </source>
</reference>
<proteinExistence type="predicted"/>
<dbReference type="InterPro" id="IPR032837">
    <property type="entry name" value="G1PDH"/>
</dbReference>
<keyword evidence="3 10" id="KW-0479">Metal-binding</keyword>
<dbReference type="GO" id="GO:0046872">
    <property type="term" value="F:metal ion binding"/>
    <property type="evidence" value="ECO:0007669"/>
    <property type="project" value="UniProtKB-KW"/>
</dbReference>
<evidence type="ECO:0000256" key="4">
    <source>
        <dbReference type="ARBA" id="ARBA00022857"/>
    </source>
</evidence>
<keyword evidence="5" id="KW-0560">Oxidoreductase</keyword>
<evidence type="ECO:0000256" key="9">
    <source>
        <dbReference type="ARBA" id="ARBA00023264"/>
    </source>
</evidence>
<name>A0A1H3PDN5_9BACI</name>
<keyword evidence="7" id="KW-0443">Lipid metabolism</keyword>
<keyword evidence="2" id="KW-0444">Lipid biosynthesis</keyword>
<evidence type="ECO:0000313" key="14">
    <source>
        <dbReference type="Proteomes" id="UP000198935"/>
    </source>
</evidence>
<dbReference type="Pfam" id="PF13685">
    <property type="entry name" value="Fe-ADH_2"/>
    <property type="match status" value="1"/>
</dbReference>
<evidence type="ECO:0000256" key="2">
    <source>
        <dbReference type="ARBA" id="ARBA00022516"/>
    </source>
</evidence>
<dbReference type="STRING" id="1503961.SAMN05421736_10511"/>
<keyword evidence="9" id="KW-1208">Phospholipid metabolism</keyword>
<evidence type="ECO:0000256" key="10">
    <source>
        <dbReference type="PIRSR" id="PIRSR000112-1"/>
    </source>
</evidence>
<dbReference type="PANTHER" id="PTHR43616:SF5">
    <property type="entry name" value="GLYCEROL DEHYDROGENASE 1"/>
    <property type="match status" value="1"/>
</dbReference>
<evidence type="ECO:0000256" key="1">
    <source>
        <dbReference type="ARBA" id="ARBA00022490"/>
    </source>
</evidence>
<protein>
    <submittedName>
        <fullName evidence="13">Glycerol-1-phosphate dehydrogenase [NAD(P)+]</fullName>
    </submittedName>
</protein>
<sequence length="351" mass="38724">MIHQMTSIPIPSILQINSGAAFRLNELLQKHQFTNAIILFDDFTYDAFAEKLTASIDCLAADTLLLPSGMDIQELISKAFELARYDVVIAMGGGAVIDYGKYIAFARRNPFISIPTSASNDGFASSNCSIHVNGKKTTVPAKVPYGIIADLDIIEKAPPKFILAGIGDLMSNITALYDWEFEEKHGVADVNAFALMLSKKGVNSFIRTPMHDIKNPILLKELVSSATMGGIATVISGNSAPISGSEHLISHALDIISEKPQMHGIQVGVATYIMANVQDHRFERIHKVFERTGFFGYVKGIGLRKEEFRKAIALAPSIKPNRRTYIHDGEYRQNALRFLDHDPLLQEIMTD</sequence>
<feature type="binding site" evidence="10">
    <location>
        <position position="247"/>
    </location>
    <ligand>
        <name>glycerol</name>
        <dbReference type="ChEBI" id="CHEBI:17754"/>
    </ligand>
</feature>
<dbReference type="SUPFAM" id="SSF56796">
    <property type="entry name" value="Dehydroquinate synthase-like"/>
    <property type="match status" value="1"/>
</dbReference>
<feature type="binding site" evidence="10">
    <location>
        <position position="168"/>
    </location>
    <ligand>
        <name>glycerol</name>
        <dbReference type="ChEBI" id="CHEBI:17754"/>
    </ligand>
</feature>
<keyword evidence="1" id="KW-0963">Cytoplasm</keyword>
<dbReference type="Proteomes" id="UP000198935">
    <property type="component" value="Unassembled WGS sequence"/>
</dbReference>
<evidence type="ECO:0000256" key="5">
    <source>
        <dbReference type="ARBA" id="ARBA00023002"/>
    </source>
</evidence>
<organism evidence="13 14">
    <name type="scientific">Evansella caseinilytica</name>
    <dbReference type="NCBI Taxonomy" id="1503961"/>
    <lineage>
        <taxon>Bacteria</taxon>
        <taxon>Bacillati</taxon>
        <taxon>Bacillota</taxon>
        <taxon>Bacilli</taxon>
        <taxon>Bacillales</taxon>
        <taxon>Bacillaceae</taxon>
        <taxon>Evansella</taxon>
    </lineage>
</organism>
<dbReference type="PANTHER" id="PTHR43616">
    <property type="entry name" value="GLYCEROL DEHYDROGENASE"/>
    <property type="match status" value="1"/>
</dbReference>
<dbReference type="OrthoDB" id="9763580at2"/>
<keyword evidence="4" id="KW-0521">NADP</keyword>
<keyword evidence="8" id="KW-0594">Phospholipid biosynthesis</keyword>
<feature type="binding site" evidence="12">
    <location>
        <position position="125"/>
    </location>
    <ligand>
        <name>NAD(+)</name>
        <dbReference type="ChEBI" id="CHEBI:57540"/>
    </ligand>
</feature>
<evidence type="ECO:0000256" key="7">
    <source>
        <dbReference type="ARBA" id="ARBA00023098"/>
    </source>
</evidence>
<dbReference type="Gene3D" id="1.20.1090.10">
    <property type="entry name" value="Dehydroquinate synthase-like - alpha domain"/>
    <property type="match status" value="1"/>
</dbReference>
<comment type="cofactor">
    <cofactor evidence="10">
        <name>Zn(2+)</name>
        <dbReference type="ChEBI" id="CHEBI:29105"/>
    </cofactor>
    <text evidence="10">Binds 1 zinc ion per subunit.</text>
</comment>
<dbReference type="Gene3D" id="3.40.50.1970">
    <property type="match status" value="1"/>
</dbReference>
<feature type="binding site" evidence="10">
    <location>
        <position position="263"/>
    </location>
    <ligand>
        <name>glycerol</name>
        <dbReference type="ChEBI" id="CHEBI:17754"/>
    </ligand>
</feature>
<feature type="binding site" evidence="11">
    <location>
        <position position="121"/>
    </location>
    <ligand>
        <name>glycerol</name>
        <dbReference type="ChEBI" id="CHEBI:17754"/>
    </ligand>
</feature>
<keyword evidence="10" id="KW-0862">Zinc</keyword>
<feature type="binding site" evidence="12">
    <location>
        <begin position="94"/>
        <end position="98"/>
    </location>
    <ligand>
        <name>NAD(+)</name>
        <dbReference type="ChEBI" id="CHEBI:57540"/>
    </ligand>
</feature>
<dbReference type="InterPro" id="IPR016205">
    <property type="entry name" value="Glycerol_DH"/>
</dbReference>
<keyword evidence="6 12" id="KW-0520">NAD</keyword>
<evidence type="ECO:0000256" key="8">
    <source>
        <dbReference type="ARBA" id="ARBA00023209"/>
    </source>
</evidence>
<evidence type="ECO:0000256" key="3">
    <source>
        <dbReference type="ARBA" id="ARBA00022723"/>
    </source>
</evidence>